<dbReference type="SUPFAM" id="SSF53474">
    <property type="entry name" value="alpha/beta-Hydrolases"/>
    <property type="match status" value="1"/>
</dbReference>
<accession>A0A9Q0CZA5</accession>
<sequence length="817" mass="91373">MGSRLTLLKSILSALPLHYIQVLKLPVWLIKHLDGIRRRFLWKEKDKCLGSHCLVSWNKCCLPKNSGGLGILNLSLQNDAFLLRWLWKLKIDPNSTWAASVLLLYGTTDILSLTLEDKTSPDFKDIICMVNTFEASISNNASTLSSWKWSTDGLYSSASIYKIMADLGTCCPYHHLLWKLKAPPKVKTFLWLLLQDRILTQQNLAIRNWPTVQACVCCNLNTFETSNHLFVDCGYARQLWTLLQLRFNMPNLTFTTDLVSFWLLNMRISSADNYQGRFNLSIIRGKLQIHNLIQESMLVTMALSHTATPALTRHVSPLNPNSSRNSVRTTTASTATSSTTCIKTHLSNLDKLLKPSQPKPDQNPTVPNMDVKQPPRNDHEKAPYLLHALNLSSLLPFLHKTAPSDEMSPRSLRHLQRLLSDTSRPSPKNSIASRWHMYHGQSNWYGLLDPLDENLRRELVRCGDFVQSAYHAFHSMPSSPSTRNRHLILPDRSYRTTRSLYATSSITLPEWAHRPGTPDWVTQRSSWIGYVAVCDSDREIARMGRRDITIVLRGTATCHEWFENLRASLTPLEEGGEEGEETQQGNNTSHVPKVARGFLSLYKSATEEVKSLSSSVIEEVKRLMELYKGEELSITVVGHSLGAALALLVADEVSACAPHVPPVAVVSFGGPKVGNQAFAERLENKGVKVLRVVNEGDVITRVPGIEIPRIGHVSEGYAHVGVELKVDSKASPCLRSDAGPACSHDLEAYLHLVDGFAGTGQPFRSDAKRSIARLLRHQRTNVKEIYVNRAHALGFDPTAAVMNRAESFGCAPSPSYR</sequence>
<keyword evidence="8" id="KW-0443">Lipid metabolism</keyword>
<feature type="domain" description="Fungal lipase-type" evidence="10">
    <location>
        <begin position="550"/>
        <end position="705"/>
    </location>
</feature>
<evidence type="ECO:0000256" key="3">
    <source>
        <dbReference type="ARBA" id="ARBA00022528"/>
    </source>
</evidence>
<organism evidence="12 13">
    <name type="scientific">Rhynchospora breviuscula</name>
    <dbReference type="NCBI Taxonomy" id="2022672"/>
    <lineage>
        <taxon>Eukaryota</taxon>
        <taxon>Viridiplantae</taxon>
        <taxon>Streptophyta</taxon>
        <taxon>Embryophyta</taxon>
        <taxon>Tracheophyta</taxon>
        <taxon>Spermatophyta</taxon>
        <taxon>Magnoliopsida</taxon>
        <taxon>Liliopsida</taxon>
        <taxon>Poales</taxon>
        <taxon>Cyperaceae</taxon>
        <taxon>Cyperoideae</taxon>
        <taxon>Rhynchosporeae</taxon>
        <taxon>Rhynchospora</taxon>
    </lineage>
</organism>
<dbReference type="PANTHER" id="PTHR31403">
    <property type="entry name" value="PHOSPHOLIPASE A1-IBETA2, CHLOROPLASTIC"/>
    <property type="match status" value="1"/>
</dbReference>
<evidence type="ECO:0000256" key="8">
    <source>
        <dbReference type="ARBA" id="ARBA00023098"/>
    </source>
</evidence>
<reference evidence="12" key="1">
    <citation type="journal article" date="2022" name="Cell">
        <title>Repeat-based holocentromeres influence genome architecture and karyotype evolution.</title>
        <authorList>
            <person name="Hofstatter P.G."/>
            <person name="Thangavel G."/>
            <person name="Lux T."/>
            <person name="Neumann P."/>
            <person name="Vondrak T."/>
            <person name="Novak P."/>
            <person name="Zhang M."/>
            <person name="Costa L."/>
            <person name="Castellani M."/>
            <person name="Scott A."/>
            <person name="Toegelov H."/>
            <person name="Fuchs J."/>
            <person name="Mata-Sucre Y."/>
            <person name="Dias Y."/>
            <person name="Vanzela A.L.L."/>
            <person name="Huettel B."/>
            <person name="Almeida C.C.S."/>
            <person name="Simkova H."/>
            <person name="Souza G."/>
            <person name="Pedrosa-Harand A."/>
            <person name="Macas J."/>
            <person name="Mayer K.F.X."/>
            <person name="Houben A."/>
            <person name="Marques A."/>
        </authorList>
    </citation>
    <scope>NUCLEOTIDE SEQUENCE</scope>
    <source>
        <strain evidence="12">RhyBre1mFocal</strain>
    </source>
</reference>
<dbReference type="EMBL" id="JAMQYH010000001">
    <property type="protein sequence ID" value="KAJ1702938.1"/>
    <property type="molecule type" value="Genomic_DNA"/>
</dbReference>
<dbReference type="InterPro" id="IPR026960">
    <property type="entry name" value="RVT-Znf"/>
</dbReference>
<keyword evidence="3" id="KW-0150">Chloroplast</keyword>
<comment type="similarity">
    <text evidence="2">Belongs to the AB hydrolase superfamily. Lipase family.</text>
</comment>
<evidence type="ECO:0000259" key="10">
    <source>
        <dbReference type="Pfam" id="PF01764"/>
    </source>
</evidence>
<keyword evidence="5" id="KW-0378">Hydrolase</keyword>
<evidence type="ECO:0000256" key="9">
    <source>
        <dbReference type="SAM" id="MobiDB-lite"/>
    </source>
</evidence>
<dbReference type="Pfam" id="PF13966">
    <property type="entry name" value="zf-RVT"/>
    <property type="match status" value="1"/>
</dbReference>
<dbReference type="GO" id="GO:0004620">
    <property type="term" value="F:phospholipase activity"/>
    <property type="evidence" value="ECO:0007669"/>
    <property type="project" value="TreeGrafter"/>
</dbReference>
<keyword evidence="7" id="KW-0442">Lipid degradation</keyword>
<feature type="compositionally biased region" description="Low complexity" evidence="9">
    <location>
        <begin position="321"/>
        <end position="340"/>
    </location>
</feature>
<dbReference type="Proteomes" id="UP001151287">
    <property type="component" value="Unassembled WGS sequence"/>
</dbReference>
<dbReference type="OrthoDB" id="426718at2759"/>
<evidence type="ECO:0000256" key="6">
    <source>
        <dbReference type="ARBA" id="ARBA00022946"/>
    </source>
</evidence>
<protein>
    <recommendedName>
        <fullName evidence="14">Fungal lipase-like domain-containing protein</fullName>
    </recommendedName>
</protein>
<dbReference type="Pfam" id="PF01764">
    <property type="entry name" value="Lipase_3"/>
    <property type="match status" value="1"/>
</dbReference>
<comment type="subcellular location">
    <subcellularLocation>
        <location evidence="1">Plastid</location>
        <location evidence="1">Chloroplast</location>
    </subcellularLocation>
</comment>
<proteinExistence type="inferred from homology"/>
<evidence type="ECO:0000256" key="4">
    <source>
        <dbReference type="ARBA" id="ARBA00022640"/>
    </source>
</evidence>
<dbReference type="GO" id="GO:0016042">
    <property type="term" value="P:lipid catabolic process"/>
    <property type="evidence" value="ECO:0007669"/>
    <property type="project" value="UniProtKB-KW"/>
</dbReference>
<dbReference type="CDD" id="cd00519">
    <property type="entry name" value="Lipase_3"/>
    <property type="match status" value="1"/>
</dbReference>
<dbReference type="AlphaFoldDB" id="A0A9Q0CZA5"/>
<evidence type="ECO:0000259" key="11">
    <source>
        <dbReference type="Pfam" id="PF13966"/>
    </source>
</evidence>
<gene>
    <name evidence="12" type="ORF">LUZ63_002717</name>
</gene>
<keyword evidence="6" id="KW-0809">Transit peptide</keyword>
<evidence type="ECO:0000313" key="12">
    <source>
        <dbReference type="EMBL" id="KAJ1702938.1"/>
    </source>
</evidence>
<feature type="region of interest" description="Disordered" evidence="9">
    <location>
        <begin position="313"/>
        <end position="379"/>
    </location>
</feature>
<keyword evidence="13" id="KW-1185">Reference proteome</keyword>
<dbReference type="GO" id="GO:0009507">
    <property type="term" value="C:chloroplast"/>
    <property type="evidence" value="ECO:0007669"/>
    <property type="project" value="UniProtKB-SubCell"/>
</dbReference>
<evidence type="ECO:0000256" key="5">
    <source>
        <dbReference type="ARBA" id="ARBA00022801"/>
    </source>
</evidence>
<feature type="domain" description="Reverse transcriptase zinc-binding" evidence="11">
    <location>
        <begin position="155"/>
        <end position="240"/>
    </location>
</feature>
<evidence type="ECO:0000256" key="2">
    <source>
        <dbReference type="ARBA" id="ARBA00010701"/>
    </source>
</evidence>
<keyword evidence="4" id="KW-0934">Plastid</keyword>
<evidence type="ECO:0000313" key="13">
    <source>
        <dbReference type="Proteomes" id="UP001151287"/>
    </source>
</evidence>
<evidence type="ECO:0000256" key="7">
    <source>
        <dbReference type="ARBA" id="ARBA00022963"/>
    </source>
</evidence>
<evidence type="ECO:0000256" key="1">
    <source>
        <dbReference type="ARBA" id="ARBA00004229"/>
    </source>
</evidence>
<dbReference type="InterPro" id="IPR029058">
    <property type="entry name" value="AB_hydrolase_fold"/>
</dbReference>
<comment type="caution">
    <text evidence="12">The sequence shown here is derived from an EMBL/GenBank/DDBJ whole genome shotgun (WGS) entry which is preliminary data.</text>
</comment>
<name>A0A9Q0CZA5_9POAL</name>
<dbReference type="InterPro" id="IPR002921">
    <property type="entry name" value="Fungal_lipase-type"/>
</dbReference>
<dbReference type="Gene3D" id="3.40.50.1820">
    <property type="entry name" value="alpha/beta hydrolase"/>
    <property type="match status" value="1"/>
</dbReference>
<evidence type="ECO:0008006" key="14">
    <source>
        <dbReference type="Google" id="ProtNLM"/>
    </source>
</evidence>
<dbReference type="PANTHER" id="PTHR31403:SF2">
    <property type="entry name" value="PHOSPHOLIPASE A1-IBETA2, CHLOROPLASTIC"/>
    <property type="match status" value="1"/>
</dbReference>